<evidence type="ECO:0000313" key="1">
    <source>
        <dbReference type="EMBL" id="MBP2190929.1"/>
    </source>
</evidence>
<dbReference type="Proteomes" id="UP001519325">
    <property type="component" value="Unassembled WGS sequence"/>
</dbReference>
<protein>
    <recommendedName>
        <fullName evidence="3">CopG family transcriptional regulator</fullName>
    </recommendedName>
</protein>
<evidence type="ECO:0008006" key="3">
    <source>
        <dbReference type="Google" id="ProtNLM"/>
    </source>
</evidence>
<comment type="caution">
    <text evidence="1">The sequence shown here is derived from an EMBL/GenBank/DDBJ whole genome shotgun (WGS) entry which is preliminary data.</text>
</comment>
<organism evidence="1 2">
    <name type="scientific">Nocardia goodfellowii</name>
    <dbReference type="NCBI Taxonomy" id="882446"/>
    <lineage>
        <taxon>Bacteria</taxon>
        <taxon>Bacillati</taxon>
        <taxon>Actinomycetota</taxon>
        <taxon>Actinomycetes</taxon>
        <taxon>Mycobacteriales</taxon>
        <taxon>Nocardiaceae</taxon>
        <taxon>Nocardia</taxon>
    </lineage>
</organism>
<gene>
    <name evidence="1" type="ORF">BJ987_003830</name>
</gene>
<evidence type="ECO:0000313" key="2">
    <source>
        <dbReference type="Proteomes" id="UP001519325"/>
    </source>
</evidence>
<accession>A0ABS4QIQ0</accession>
<proteinExistence type="predicted"/>
<sequence length="135" mass="14886">MSTSFRISDSVSRRLVSRAVREGTSSTALLDRLIREGVDQLEHPGIVFRGPVHDRRAALAAGPEVWEVVARLLELDGPVEQRITALAQRSDLQDRKIRTAVAYAREHGTEIGSRIVRHRQAAEMAGVPSGQRVPS</sequence>
<keyword evidence="2" id="KW-1185">Reference proteome</keyword>
<dbReference type="EMBL" id="JAGGMR010000001">
    <property type="protein sequence ID" value="MBP2190929.1"/>
    <property type="molecule type" value="Genomic_DNA"/>
</dbReference>
<dbReference type="RefSeq" id="WP_209891786.1">
    <property type="nucleotide sequence ID" value="NZ_JAGGMR010000001.1"/>
</dbReference>
<reference evidence="1 2" key="1">
    <citation type="submission" date="2021-03" db="EMBL/GenBank/DDBJ databases">
        <title>Sequencing the genomes of 1000 actinobacteria strains.</title>
        <authorList>
            <person name="Klenk H.-P."/>
        </authorList>
    </citation>
    <scope>NUCLEOTIDE SEQUENCE [LARGE SCALE GENOMIC DNA]</scope>
    <source>
        <strain evidence="1 2">DSM 45516</strain>
    </source>
</reference>
<name>A0ABS4QIQ0_9NOCA</name>